<feature type="domain" description="Interleukin-12 beta central" evidence="5">
    <location>
        <begin position="151"/>
        <end position="249"/>
    </location>
</feature>
<keyword evidence="7" id="KW-1185">Reference proteome</keyword>
<dbReference type="InterPro" id="IPR015528">
    <property type="entry name" value="IL-12_beta"/>
</dbReference>
<dbReference type="InterPro" id="IPR050676">
    <property type="entry name" value="IL-12"/>
</dbReference>
<evidence type="ECO:0000256" key="4">
    <source>
        <dbReference type="RuleBase" id="RU281113"/>
    </source>
</evidence>
<keyword evidence="4" id="KW-0202">Cytokine</keyword>
<comment type="similarity">
    <text evidence="4">Belongs to the IL-12B family.</text>
</comment>
<dbReference type="GO" id="GO:0005125">
    <property type="term" value="F:cytokine activity"/>
    <property type="evidence" value="ECO:0007669"/>
    <property type="project" value="UniProtKB-KW"/>
</dbReference>
<keyword evidence="1" id="KW-0732">Signal</keyword>
<dbReference type="Proteomes" id="UP000298787">
    <property type="component" value="Chromosome 6"/>
</dbReference>
<dbReference type="PANTHER" id="PTHR48485:SF4">
    <property type="entry name" value="INTERLEUKIN-12 SUBUNIT BETA"/>
    <property type="match status" value="1"/>
</dbReference>
<dbReference type="SUPFAM" id="SSF49265">
    <property type="entry name" value="Fibronectin type III"/>
    <property type="match status" value="2"/>
</dbReference>
<organism evidence="6 7">
    <name type="scientific">Collichthys lucidus</name>
    <name type="common">Big head croaker</name>
    <name type="synonym">Sciaena lucida</name>
    <dbReference type="NCBI Taxonomy" id="240159"/>
    <lineage>
        <taxon>Eukaryota</taxon>
        <taxon>Metazoa</taxon>
        <taxon>Chordata</taxon>
        <taxon>Craniata</taxon>
        <taxon>Vertebrata</taxon>
        <taxon>Euteleostomi</taxon>
        <taxon>Actinopterygii</taxon>
        <taxon>Neopterygii</taxon>
        <taxon>Teleostei</taxon>
        <taxon>Neoteleostei</taxon>
        <taxon>Acanthomorphata</taxon>
        <taxon>Eupercaria</taxon>
        <taxon>Sciaenidae</taxon>
        <taxon>Collichthys</taxon>
    </lineage>
</organism>
<keyword evidence="4" id="KW-0393">Immunoglobulin domain</keyword>
<dbReference type="STRING" id="240159.A0A4U5UDF1"/>
<dbReference type="PRINTS" id="PR01928">
    <property type="entry name" value="INTRLEUKN12B"/>
</dbReference>
<proteinExistence type="inferred from homology"/>
<evidence type="ECO:0000259" key="5">
    <source>
        <dbReference type="Pfam" id="PF10420"/>
    </source>
</evidence>
<reference evidence="6 7" key="1">
    <citation type="submission" date="2019-01" db="EMBL/GenBank/DDBJ databases">
        <title>Genome Assembly of Collichthys lucidus.</title>
        <authorList>
            <person name="Cai M."/>
            <person name="Xiao S."/>
        </authorList>
    </citation>
    <scope>NUCLEOTIDE SEQUENCE [LARGE SCALE GENOMIC DNA]</scope>
    <source>
        <strain evidence="6">JT15FE1705JMU</strain>
        <tissue evidence="6">Muscle</tissue>
    </source>
</reference>
<dbReference type="PANTHER" id="PTHR48485">
    <property type="entry name" value="INTERLEUKIN-12 SUBUNIT BETA-RELATED"/>
    <property type="match status" value="1"/>
</dbReference>
<dbReference type="InterPro" id="IPR036116">
    <property type="entry name" value="FN3_sf"/>
</dbReference>
<keyword evidence="2" id="KW-1015">Disulfide bond</keyword>
<protein>
    <recommendedName>
        <fullName evidence="4">Interleukin-12 subunit beta</fullName>
        <shortName evidence="4">IL-12B</shortName>
    </recommendedName>
    <alternativeName>
        <fullName evidence="4">Cytotoxic lymphocyte maturation factor 40 kDa subunit</fullName>
    </alternativeName>
    <alternativeName>
        <fullName evidence="4">IL-12 subunit p40</fullName>
    </alternativeName>
</protein>
<dbReference type="OrthoDB" id="8670716at2759"/>
<comment type="subcellular location">
    <subcellularLocation>
        <location evidence="4">Secreted</location>
    </subcellularLocation>
</comment>
<evidence type="ECO:0000313" key="6">
    <source>
        <dbReference type="EMBL" id="TKS72586.1"/>
    </source>
</evidence>
<evidence type="ECO:0000313" key="7">
    <source>
        <dbReference type="Proteomes" id="UP000298787"/>
    </source>
</evidence>
<dbReference type="GO" id="GO:0004896">
    <property type="term" value="F:cytokine receptor activity"/>
    <property type="evidence" value="ECO:0007669"/>
    <property type="project" value="UniProtKB-UniRule"/>
</dbReference>
<sequence length="379" mass="42648">MNVKHRLYVSTSHSPKSHQPLESAATQYVLISTNLHLRVRILLLSPLSLHTRPLFLVVVVDVDGTLGHLPLKCLESPEEFTRGDDGIGDIVWMKNGVKDAQTGNVYLVQLEESLGGGNYSCHSKDGSLLNHTVVLIQEDKSQKKILVNSDQDYLRCSAQNFSGEFACSWTWHRSRVGNVAFIKARRVSDDSVAKCSVDTSGQHWTCSSGQSNISCSVDSSGHGILCVDQQHCPYAEERARIHVTVYVRSKHFLVENYSKHFYLSEIVKPGKVRISKVHNTTMIEWSYPSSWSSPFSYFPLSFQIAQLRGRCKKCSNPCTDSKATKTVMVNSPDVCQFEVKHKTKAVCIRAKDAFCNSQWSEWSHYSLKTDEKNGRQNKT</sequence>
<name>A0A4U5UDF1_COLLU</name>
<comment type="subunit">
    <text evidence="4">Heterodimer with IL12A; disulfide-linked. The heterodimer is known as interleukin IL-12.</text>
</comment>
<evidence type="ECO:0000256" key="3">
    <source>
        <dbReference type="ARBA" id="ARBA00023180"/>
    </source>
</evidence>
<evidence type="ECO:0000256" key="2">
    <source>
        <dbReference type="ARBA" id="ARBA00023157"/>
    </source>
</evidence>
<dbReference type="Gene3D" id="2.60.40.10">
    <property type="entry name" value="Immunoglobulins"/>
    <property type="match status" value="2"/>
</dbReference>
<gene>
    <name evidence="4" type="primary">IL12B</name>
    <name evidence="6" type="ORF">D9C73_006663</name>
</gene>
<evidence type="ECO:0000256" key="1">
    <source>
        <dbReference type="ARBA" id="ARBA00022729"/>
    </source>
</evidence>
<dbReference type="InterPro" id="IPR019482">
    <property type="entry name" value="IL-12_beta_cen-dom"/>
</dbReference>
<dbReference type="AlphaFoldDB" id="A0A4U5UDF1"/>
<dbReference type="EMBL" id="CM014083">
    <property type="protein sequence ID" value="TKS72586.1"/>
    <property type="molecule type" value="Genomic_DNA"/>
</dbReference>
<dbReference type="GO" id="GO:0005615">
    <property type="term" value="C:extracellular space"/>
    <property type="evidence" value="ECO:0007669"/>
    <property type="project" value="UniProtKB-KW"/>
</dbReference>
<accession>A0A4U5UDF1</accession>
<keyword evidence="4" id="KW-0964">Secreted</keyword>
<dbReference type="Pfam" id="PF10420">
    <property type="entry name" value="IL12p40_C"/>
    <property type="match status" value="1"/>
</dbReference>
<keyword evidence="3 4" id="KW-0325">Glycoprotein</keyword>
<dbReference type="InterPro" id="IPR013783">
    <property type="entry name" value="Ig-like_fold"/>
</dbReference>